<reference evidence="3" key="3">
    <citation type="submission" date="2015-04" db="UniProtKB">
        <authorList>
            <consortium name="EnsemblPlants"/>
        </authorList>
    </citation>
    <scope>IDENTIFICATION</scope>
    <source>
        <strain evidence="3">cv. Jemalong A17</strain>
    </source>
</reference>
<accession>A0A072V7Y2</accession>
<dbReference type="Proteomes" id="UP000002051">
    <property type="component" value="Chromosome 2"/>
</dbReference>
<reference evidence="2 4" key="2">
    <citation type="journal article" date="2014" name="BMC Genomics">
        <title>An improved genome release (version Mt4.0) for the model legume Medicago truncatula.</title>
        <authorList>
            <person name="Tang H."/>
            <person name="Krishnakumar V."/>
            <person name="Bidwell S."/>
            <person name="Rosen B."/>
            <person name="Chan A."/>
            <person name="Zhou S."/>
            <person name="Gentzbittel L."/>
            <person name="Childs K.L."/>
            <person name="Yandell M."/>
            <person name="Gundlach H."/>
            <person name="Mayer K.F."/>
            <person name="Schwartz D.C."/>
            <person name="Town C.D."/>
        </authorList>
    </citation>
    <scope>GENOME REANNOTATION</scope>
    <source>
        <strain evidence="2">A17</strain>
        <strain evidence="3 4">cv. Jemalong A17</strain>
    </source>
</reference>
<dbReference type="PANTHER" id="PTHR31286:SF153">
    <property type="entry name" value="DUF4283 DOMAIN PROTEIN"/>
    <property type="match status" value="1"/>
</dbReference>
<gene>
    <name evidence="2" type="ordered locus">MTR_2g061500</name>
</gene>
<dbReference type="EnsemblPlants" id="KEH38169">
    <property type="protein sequence ID" value="KEH38169"/>
    <property type="gene ID" value="MTR_2g061500"/>
</dbReference>
<dbReference type="PANTHER" id="PTHR31286">
    <property type="entry name" value="GLYCINE-RICH CELL WALL STRUCTURAL PROTEIN 1.8-LIKE"/>
    <property type="match status" value="1"/>
</dbReference>
<dbReference type="InterPro" id="IPR040256">
    <property type="entry name" value="At4g02000-like"/>
</dbReference>
<proteinExistence type="predicted"/>
<reference evidence="2 4" key="1">
    <citation type="journal article" date="2011" name="Nature">
        <title>The Medicago genome provides insight into the evolution of rhizobial symbioses.</title>
        <authorList>
            <person name="Young N.D."/>
            <person name="Debelle F."/>
            <person name="Oldroyd G.E."/>
            <person name="Geurts R."/>
            <person name="Cannon S.B."/>
            <person name="Udvardi M.K."/>
            <person name="Benedito V.A."/>
            <person name="Mayer K.F."/>
            <person name="Gouzy J."/>
            <person name="Schoof H."/>
            <person name="Van de Peer Y."/>
            <person name="Proost S."/>
            <person name="Cook D.R."/>
            <person name="Meyers B.C."/>
            <person name="Spannagl M."/>
            <person name="Cheung F."/>
            <person name="De Mita S."/>
            <person name="Krishnakumar V."/>
            <person name="Gundlach H."/>
            <person name="Zhou S."/>
            <person name="Mudge J."/>
            <person name="Bharti A.K."/>
            <person name="Murray J.D."/>
            <person name="Naoumkina M.A."/>
            <person name="Rosen B."/>
            <person name="Silverstein K.A."/>
            <person name="Tang H."/>
            <person name="Rombauts S."/>
            <person name="Zhao P.X."/>
            <person name="Zhou P."/>
            <person name="Barbe V."/>
            <person name="Bardou P."/>
            <person name="Bechner M."/>
            <person name="Bellec A."/>
            <person name="Berger A."/>
            <person name="Berges H."/>
            <person name="Bidwell S."/>
            <person name="Bisseling T."/>
            <person name="Choisne N."/>
            <person name="Couloux A."/>
            <person name="Denny R."/>
            <person name="Deshpande S."/>
            <person name="Dai X."/>
            <person name="Doyle J.J."/>
            <person name="Dudez A.M."/>
            <person name="Farmer A.D."/>
            <person name="Fouteau S."/>
            <person name="Franken C."/>
            <person name="Gibelin C."/>
            <person name="Gish J."/>
            <person name="Goldstein S."/>
            <person name="Gonzalez A.J."/>
            <person name="Green P.J."/>
            <person name="Hallab A."/>
            <person name="Hartog M."/>
            <person name="Hua A."/>
            <person name="Humphray S.J."/>
            <person name="Jeong D.H."/>
            <person name="Jing Y."/>
            <person name="Jocker A."/>
            <person name="Kenton S.M."/>
            <person name="Kim D.J."/>
            <person name="Klee K."/>
            <person name="Lai H."/>
            <person name="Lang C."/>
            <person name="Lin S."/>
            <person name="Macmil S.L."/>
            <person name="Magdelenat G."/>
            <person name="Matthews L."/>
            <person name="McCorrison J."/>
            <person name="Monaghan E.L."/>
            <person name="Mun J.H."/>
            <person name="Najar F.Z."/>
            <person name="Nicholson C."/>
            <person name="Noirot C."/>
            <person name="O'Bleness M."/>
            <person name="Paule C.R."/>
            <person name="Poulain J."/>
            <person name="Prion F."/>
            <person name="Qin B."/>
            <person name="Qu C."/>
            <person name="Retzel E.F."/>
            <person name="Riddle C."/>
            <person name="Sallet E."/>
            <person name="Samain S."/>
            <person name="Samson N."/>
            <person name="Sanders I."/>
            <person name="Saurat O."/>
            <person name="Scarpelli C."/>
            <person name="Schiex T."/>
            <person name="Segurens B."/>
            <person name="Severin A.J."/>
            <person name="Sherrier D.J."/>
            <person name="Shi R."/>
            <person name="Sims S."/>
            <person name="Singer S.R."/>
            <person name="Sinharoy S."/>
            <person name="Sterck L."/>
            <person name="Viollet A."/>
            <person name="Wang B.B."/>
            <person name="Wang K."/>
            <person name="Wang M."/>
            <person name="Wang X."/>
            <person name="Warfsmann J."/>
            <person name="Weissenbach J."/>
            <person name="White D.D."/>
            <person name="White J.D."/>
            <person name="Wiley G.B."/>
            <person name="Wincker P."/>
            <person name="Xing Y."/>
            <person name="Yang L."/>
            <person name="Yao Z."/>
            <person name="Ying F."/>
            <person name="Zhai J."/>
            <person name="Zhou L."/>
            <person name="Zuber A."/>
            <person name="Denarie J."/>
            <person name="Dixon R.A."/>
            <person name="May G.D."/>
            <person name="Schwartz D.C."/>
            <person name="Rogers J."/>
            <person name="Quetier F."/>
            <person name="Town C.D."/>
            <person name="Roe B.A."/>
        </authorList>
    </citation>
    <scope>NUCLEOTIDE SEQUENCE [LARGE SCALE GENOMIC DNA]</scope>
    <source>
        <strain evidence="2">A17</strain>
        <strain evidence="3 4">cv. Jemalong A17</strain>
    </source>
</reference>
<evidence type="ECO:0000313" key="3">
    <source>
        <dbReference type="EnsemblPlants" id="KEH38169"/>
    </source>
</evidence>
<protein>
    <submittedName>
        <fullName evidence="2">DUF4283 domain protein</fullName>
    </submittedName>
</protein>
<name>A0A072V7Y2_MEDTR</name>
<dbReference type="EMBL" id="CM001218">
    <property type="protein sequence ID" value="KEH38169.1"/>
    <property type="molecule type" value="Genomic_DNA"/>
</dbReference>
<keyword evidence="4" id="KW-1185">Reference proteome</keyword>
<dbReference type="Pfam" id="PF14111">
    <property type="entry name" value="DUF4283"/>
    <property type="match status" value="1"/>
</dbReference>
<evidence type="ECO:0000259" key="1">
    <source>
        <dbReference type="Pfam" id="PF14111"/>
    </source>
</evidence>
<organism evidence="2 4">
    <name type="scientific">Medicago truncatula</name>
    <name type="common">Barrel medic</name>
    <name type="synonym">Medicago tribuloides</name>
    <dbReference type="NCBI Taxonomy" id="3880"/>
    <lineage>
        <taxon>Eukaryota</taxon>
        <taxon>Viridiplantae</taxon>
        <taxon>Streptophyta</taxon>
        <taxon>Embryophyta</taxon>
        <taxon>Tracheophyta</taxon>
        <taxon>Spermatophyta</taxon>
        <taxon>Magnoliopsida</taxon>
        <taxon>eudicotyledons</taxon>
        <taxon>Gunneridae</taxon>
        <taxon>Pentapetalae</taxon>
        <taxon>rosids</taxon>
        <taxon>fabids</taxon>
        <taxon>Fabales</taxon>
        <taxon>Fabaceae</taxon>
        <taxon>Papilionoideae</taxon>
        <taxon>50 kb inversion clade</taxon>
        <taxon>NPAAA clade</taxon>
        <taxon>Hologalegina</taxon>
        <taxon>IRL clade</taxon>
        <taxon>Trifolieae</taxon>
        <taxon>Medicago</taxon>
    </lineage>
</organism>
<feature type="domain" description="DUF4283" evidence="1">
    <location>
        <begin position="30"/>
        <end position="113"/>
    </location>
</feature>
<dbReference type="AlphaFoldDB" id="A0A072V7Y2"/>
<evidence type="ECO:0000313" key="2">
    <source>
        <dbReference type="EMBL" id="KEH38169.1"/>
    </source>
</evidence>
<evidence type="ECO:0000313" key="4">
    <source>
        <dbReference type="Proteomes" id="UP000002051"/>
    </source>
</evidence>
<dbReference type="InterPro" id="IPR025558">
    <property type="entry name" value="DUF4283"/>
</dbReference>
<sequence>MDPTHLNLGGLTLSEEGLTLNLESEPETAAVLEHYLIGRVLADREIQFAYFSERMSRAWKPGKRVTITKYVNDRYLFQFHHKVDANRILDEGPWLYDNFHIVMDRISPGVVPNSVPLTHVDFWVQVHGLCHLDFRVSSH</sequence>
<dbReference type="HOGENOM" id="CLU_1848066_0_0_1"/>